<name>A0A834H058_RHOSS</name>
<keyword evidence="3" id="KW-1185">Reference proteome</keyword>
<reference evidence="2" key="1">
    <citation type="submission" date="2019-11" db="EMBL/GenBank/DDBJ databases">
        <authorList>
            <person name="Liu Y."/>
            <person name="Hou J."/>
            <person name="Li T.-Q."/>
            <person name="Guan C.-H."/>
            <person name="Wu X."/>
            <person name="Wu H.-Z."/>
            <person name="Ling F."/>
            <person name="Zhang R."/>
            <person name="Shi X.-G."/>
            <person name="Ren J.-P."/>
            <person name="Chen E.-F."/>
            <person name="Sun J.-M."/>
        </authorList>
    </citation>
    <scope>NUCLEOTIDE SEQUENCE</scope>
    <source>
        <strain evidence="2">Adult_tree_wgs_1</strain>
        <tissue evidence="2">Leaves</tissue>
    </source>
</reference>
<protein>
    <submittedName>
        <fullName evidence="2">Uncharacterized protein</fullName>
    </submittedName>
</protein>
<dbReference type="Proteomes" id="UP000626092">
    <property type="component" value="Unassembled WGS sequence"/>
</dbReference>
<organism evidence="2 3">
    <name type="scientific">Rhododendron simsii</name>
    <name type="common">Sims's rhododendron</name>
    <dbReference type="NCBI Taxonomy" id="118357"/>
    <lineage>
        <taxon>Eukaryota</taxon>
        <taxon>Viridiplantae</taxon>
        <taxon>Streptophyta</taxon>
        <taxon>Embryophyta</taxon>
        <taxon>Tracheophyta</taxon>
        <taxon>Spermatophyta</taxon>
        <taxon>Magnoliopsida</taxon>
        <taxon>eudicotyledons</taxon>
        <taxon>Gunneridae</taxon>
        <taxon>Pentapetalae</taxon>
        <taxon>asterids</taxon>
        <taxon>Ericales</taxon>
        <taxon>Ericaceae</taxon>
        <taxon>Ericoideae</taxon>
        <taxon>Rhodoreae</taxon>
        <taxon>Rhododendron</taxon>
    </lineage>
</organism>
<dbReference type="EMBL" id="WJXA01000007">
    <property type="protein sequence ID" value="KAF7139052.1"/>
    <property type="molecule type" value="Genomic_DNA"/>
</dbReference>
<comment type="caution">
    <text evidence="2">The sequence shown here is derived from an EMBL/GenBank/DDBJ whole genome shotgun (WGS) entry which is preliminary data.</text>
</comment>
<accession>A0A834H058</accession>
<proteinExistence type="predicted"/>
<sequence length="94" mass="10073">MNMESPDQLLKGKSGAGRAPQQNLARQKNEGTLPGQVTKHGSKRYFRDISVRNDVMKVGVKNVAVVLNDRVGLNEAPAAVPGKSGDQVGVEKYA</sequence>
<feature type="region of interest" description="Disordered" evidence="1">
    <location>
        <begin position="1"/>
        <end position="42"/>
    </location>
</feature>
<dbReference type="AlphaFoldDB" id="A0A834H058"/>
<gene>
    <name evidence="2" type="ORF">RHSIM_Rhsim07G0079400</name>
</gene>
<evidence type="ECO:0000313" key="3">
    <source>
        <dbReference type="Proteomes" id="UP000626092"/>
    </source>
</evidence>
<evidence type="ECO:0000313" key="2">
    <source>
        <dbReference type="EMBL" id="KAF7139052.1"/>
    </source>
</evidence>
<evidence type="ECO:0000256" key="1">
    <source>
        <dbReference type="SAM" id="MobiDB-lite"/>
    </source>
</evidence>